<name>A0A2Y9A109_9RHOB</name>
<accession>A0A2Y9A109</accession>
<evidence type="ECO:0000256" key="1">
    <source>
        <dbReference type="SAM" id="MobiDB-lite"/>
    </source>
</evidence>
<keyword evidence="2" id="KW-1133">Transmembrane helix</keyword>
<sequence length="89" mass="8500">MTKQTFASRPCAGTSPPRAPGAVRGPGAGPGRVVLAAALALLSPGAALAHGGHAPLSQAAHASAHGLVLGIALIAVAALVALRGVRDEG</sequence>
<reference evidence="3 5" key="2">
    <citation type="submission" date="2018-03" db="EMBL/GenBank/DDBJ databases">
        <title>Genomic Encyclopedia of Archaeal and Bacterial Type Strains, Phase II (KMG-II): from individual species to whole genera.</title>
        <authorList>
            <person name="Goeker M."/>
        </authorList>
    </citation>
    <scope>NUCLEOTIDE SEQUENCE [LARGE SCALE GENOMIC DNA]</scope>
    <source>
        <strain evidence="3 5">DSM 25227</strain>
    </source>
</reference>
<feature type="region of interest" description="Disordered" evidence="1">
    <location>
        <begin position="1"/>
        <end position="26"/>
    </location>
</feature>
<dbReference type="EMBL" id="UETC01000001">
    <property type="protein sequence ID" value="SSA38130.1"/>
    <property type="molecule type" value="Genomic_DNA"/>
</dbReference>
<reference evidence="4 6" key="1">
    <citation type="submission" date="2016-10" db="EMBL/GenBank/DDBJ databases">
        <authorList>
            <person name="Cai Z."/>
        </authorList>
    </citation>
    <scope>NUCLEOTIDE SEQUENCE [LARGE SCALE GENOMIC DNA]</scope>
    <source>
        <strain evidence="4 6">DSM 25227</strain>
    </source>
</reference>
<gene>
    <name evidence="3" type="ORF">BCF38_101260</name>
    <name evidence="4" type="ORF">SAMN05421539_101260</name>
</gene>
<evidence type="ECO:0000313" key="6">
    <source>
        <dbReference type="Proteomes" id="UP000251571"/>
    </source>
</evidence>
<keyword evidence="2" id="KW-0472">Membrane</keyword>
<dbReference type="Proteomes" id="UP000251571">
    <property type="component" value="Unassembled WGS sequence"/>
</dbReference>
<keyword evidence="5" id="KW-1185">Reference proteome</keyword>
<protein>
    <submittedName>
        <fullName evidence="4">Uncharacterized protein</fullName>
    </submittedName>
</protein>
<organism evidence="4 6">
    <name type="scientific">Jannaschia seohaensis</name>
    <dbReference type="NCBI Taxonomy" id="475081"/>
    <lineage>
        <taxon>Bacteria</taxon>
        <taxon>Pseudomonadati</taxon>
        <taxon>Pseudomonadota</taxon>
        <taxon>Alphaproteobacteria</taxon>
        <taxon>Rhodobacterales</taxon>
        <taxon>Roseobacteraceae</taxon>
        <taxon>Jannaschia</taxon>
    </lineage>
</organism>
<feature type="transmembrane region" description="Helical" evidence="2">
    <location>
        <begin position="64"/>
        <end position="85"/>
    </location>
</feature>
<dbReference type="EMBL" id="QGDJ01000001">
    <property type="protein sequence ID" value="PWJ21852.1"/>
    <property type="molecule type" value="Genomic_DNA"/>
</dbReference>
<proteinExistence type="predicted"/>
<evidence type="ECO:0000256" key="2">
    <source>
        <dbReference type="SAM" id="Phobius"/>
    </source>
</evidence>
<evidence type="ECO:0000313" key="3">
    <source>
        <dbReference type="EMBL" id="PWJ21852.1"/>
    </source>
</evidence>
<keyword evidence="2" id="KW-0812">Transmembrane</keyword>
<dbReference type="Proteomes" id="UP000245839">
    <property type="component" value="Unassembled WGS sequence"/>
</dbReference>
<evidence type="ECO:0000313" key="4">
    <source>
        <dbReference type="EMBL" id="SSA38130.1"/>
    </source>
</evidence>
<feature type="transmembrane region" description="Helical" evidence="2">
    <location>
        <begin position="33"/>
        <end position="52"/>
    </location>
</feature>
<dbReference type="RefSeq" id="WP_109562474.1">
    <property type="nucleotide sequence ID" value="NZ_QGDJ01000001.1"/>
</dbReference>
<evidence type="ECO:0000313" key="5">
    <source>
        <dbReference type="Proteomes" id="UP000245839"/>
    </source>
</evidence>
<dbReference type="AlphaFoldDB" id="A0A2Y9A109"/>